<evidence type="ECO:0000256" key="8">
    <source>
        <dbReference type="ARBA" id="ARBA00022801"/>
    </source>
</evidence>
<dbReference type="InterPro" id="IPR014883">
    <property type="entry name" value="VRR_NUC"/>
</dbReference>
<dbReference type="Pfam" id="PF08774">
    <property type="entry name" value="VRR_NUC"/>
    <property type="match status" value="1"/>
</dbReference>
<evidence type="ECO:0000313" key="12">
    <source>
        <dbReference type="EMBL" id="OLQ77641.1"/>
    </source>
</evidence>
<comment type="caution">
    <text evidence="12">The sequence shown here is derived from an EMBL/GenBank/DDBJ whole genome shotgun (WGS) entry which is preliminary data.</text>
</comment>
<keyword evidence="10" id="KW-0464">Manganese</keyword>
<comment type="similarity">
    <text evidence="4">Belongs to the FAN1 family.</text>
</comment>
<comment type="cofactor">
    <cofactor evidence="2">
        <name>Mn(2+)</name>
        <dbReference type="ChEBI" id="CHEBI:29035"/>
    </cofactor>
</comment>
<gene>
    <name evidence="12" type="ORF">BIT28_04640</name>
</gene>
<dbReference type="InterPro" id="IPR040603">
    <property type="entry name" value="FAN1_SAP_bact"/>
</dbReference>
<dbReference type="InterPro" id="IPR033315">
    <property type="entry name" value="Fan1-like"/>
</dbReference>
<feature type="domain" description="VRR-NUC" evidence="11">
    <location>
        <begin position="426"/>
        <end position="537"/>
    </location>
</feature>
<comment type="cofactor">
    <cofactor evidence="3">
        <name>Mg(2+)</name>
        <dbReference type="ChEBI" id="CHEBI:18420"/>
    </cofactor>
</comment>
<dbReference type="PANTHER" id="PTHR15749:SF4">
    <property type="entry name" value="FANCONI-ASSOCIATED NUCLEASE 1"/>
    <property type="match status" value="1"/>
</dbReference>
<dbReference type="STRING" id="1903952.BIT28_04640"/>
<reference evidence="12 13" key="1">
    <citation type="submission" date="2016-09" db="EMBL/GenBank/DDBJ databases">
        <title>Photobacterium proteolyticum sp. nov. a protease producing bacterium isolated from ocean sediments of Laizhou Bay.</title>
        <authorList>
            <person name="Li Y."/>
        </authorList>
    </citation>
    <scope>NUCLEOTIDE SEQUENCE [LARGE SCALE GENOMIC DNA]</scope>
    <source>
        <strain evidence="12 13">13-12</strain>
    </source>
</reference>
<organism evidence="12 13">
    <name type="scientific">Photobacterium proteolyticum</name>
    <dbReference type="NCBI Taxonomy" id="1903952"/>
    <lineage>
        <taxon>Bacteria</taxon>
        <taxon>Pseudomonadati</taxon>
        <taxon>Pseudomonadota</taxon>
        <taxon>Gammaproteobacteria</taxon>
        <taxon>Vibrionales</taxon>
        <taxon>Vibrionaceae</taxon>
        <taxon>Photobacterium</taxon>
    </lineage>
</organism>
<dbReference type="InterPro" id="IPR011856">
    <property type="entry name" value="tRNA_endonuc-like_dom_sf"/>
</dbReference>
<dbReference type="PANTHER" id="PTHR15749">
    <property type="entry name" value="FANCONI-ASSOCIATED NUCLEASE 1"/>
    <property type="match status" value="1"/>
</dbReference>
<dbReference type="GO" id="GO:0003676">
    <property type="term" value="F:nucleic acid binding"/>
    <property type="evidence" value="ECO:0007669"/>
    <property type="project" value="InterPro"/>
</dbReference>
<dbReference type="SMART" id="SM00990">
    <property type="entry name" value="VRR_NUC"/>
    <property type="match status" value="1"/>
</dbReference>
<dbReference type="Pfam" id="PF21315">
    <property type="entry name" value="FAN1_HTH"/>
    <property type="match status" value="1"/>
</dbReference>
<evidence type="ECO:0000256" key="4">
    <source>
        <dbReference type="ARBA" id="ARBA00005533"/>
    </source>
</evidence>
<evidence type="ECO:0000256" key="7">
    <source>
        <dbReference type="ARBA" id="ARBA00022723"/>
    </source>
</evidence>
<keyword evidence="8" id="KW-0378">Hydrolase</keyword>
<dbReference type="RefSeq" id="WP_075763321.1">
    <property type="nucleotide sequence ID" value="NZ_MJIL01000060.1"/>
</dbReference>
<keyword evidence="6" id="KW-0540">Nuclease</keyword>
<dbReference type="EC" id="3.1.4.1" evidence="5"/>
<dbReference type="GO" id="GO:0046872">
    <property type="term" value="F:metal ion binding"/>
    <property type="evidence" value="ECO:0007669"/>
    <property type="project" value="UniProtKB-KW"/>
</dbReference>
<evidence type="ECO:0000256" key="1">
    <source>
        <dbReference type="ARBA" id="ARBA00000983"/>
    </source>
</evidence>
<dbReference type="InterPro" id="IPR049125">
    <property type="entry name" value="FAN1-like_WH"/>
</dbReference>
<protein>
    <recommendedName>
        <fullName evidence="5">phosphodiesterase I</fullName>
        <ecNumber evidence="5">3.1.4.1</ecNumber>
    </recommendedName>
</protein>
<sequence length="538" mass="62975">MTPIVLAPDYYLHNFRLLIDSVNRQYSDLLSDDEAAWIAIFQHLPEKAQMLCIRLLSRKGLFFRCDKLSYEEIGDIHLAAEELHNVGFVESNNSDWPLEEITSLFTKPELLKLFPALAPCKSYRKPELVEELLKHAPALDEFKQDIIQICHQQHLDTFLLLFFGNRYQDLSQFVLSDLGLHQFESYTVDKESRLFSDRRQIQQWLELSSLNDHYWQAKENKDRAEIVALSEKIPSAYTWPPLERKRQQLINHIARDLERFEMPEHALGLFRESQLPPSRERQVRILDKLQQFEPALELALAIKQSPHNEDEAEVAERLEKKLSRTLKRTYQPAAKPVFNESHLTLANNGQRVELSVAAHYASQGWSVHYLENSLLCGLFGLAFWDIIFTPVKGAFLNPYQRSPRDMFHPEFYQQREALINLRLTDISENRWQTWTEIYRNKRGISNDWVNWSILTEDIVLQATSAIPSSTLCELFKRLLFDPRNNRSGLPDLIMFKASEYQWVEVKGPGDKLQNNQIRWLKKFAELGCPASVDYVTWK</sequence>
<evidence type="ECO:0000256" key="9">
    <source>
        <dbReference type="ARBA" id="ARBA00022842"/>
    </source>
</evidence>
<dbReference type="GO" id="GO:0004528">
    <property type="term" value="F:phosphodiesterase I activity"/>
    <property type="evidence" value="ECO:0007669"/>
    <property type="project" value="UniProtKB-EC"/>
</dbReference>
<evidence type="ECO:0000259" key="11">
    <source>
        <dbReference type="SMART" id="SM00990"/>
    </source>
</evidence>
<keyword evidence="7" id="KW-0479">Metal-binding</keyword>
<dbReference type="EMBL" id="MJIL01000060">
    <property type="protein sequence ID" value="OLQ77641.1"/>
    <property type="molecule type" value="Genomic_DNA"/>
</dbReference>
<evidence type="ECO:0000256" key="2">
    <source>
        <dbReference type="ARBA" id="ARBA00001936"/>
    </source>
</evidence>
<keyword evidence="13" id="KW-1185">Reference proteome</keyword>
<evidence type="ECO:0000256" key="6">
    <source>
        <dbReference type="ARBA" id="ARBA00022722"/>
    </source>
</evidence>
<evidence type="ECO:0000256" key="5">
    <source>
        <dbReference type="ARBA" id="ARBA00012029"/>
    </source>
</evidence>
<name>A0A1Q9GSE9_9GAMM</name>
<dbReference type="GO" id="GO:0036297">
    <property type="term" value="P:interstrand cross-link repair"/>
    <property type="evidence" value="ECO:0007669"/>
    <property type="project" value="InterPro"/>
</dbReference>
<dbReference type="Pfam" id="PF18081">
    <property type="entry name" value="FANC_SAP"/>
    <property type="match status" value="1"/>
</dbReference>
<evidence type="ECO:0000256" key="3">
    <source>
        <dbReference type="ARBA" id="ARBA00001946"/>
    </source>
</evidence>
<comment type="catalytic activity">
    <reaction evidence="1">
        <text>Hydrolytically removes 5'-nucleotides successively from the 3'-hydroxy termini of 3'-hydroxy-terminated oligonucleotides.</text>
        <dbReference type="EC" id="3.1.4.1"/>
    </reaction>
</comment>
<dbReference type="Gene3D" id="3.40.1350.10">
    <property type="match status" value="1"/>
</dbReference>
<evidence type="ECO:0000313" key="13">
    <source>
        <dbReference type="Proteomes" id="UP000186905"/>
    </source>
</evidence>
<proteinExistence type="inferred from homology"/>
<accession>A0A1Q9GSE9</accession>
<dbReference type="Proteomes" id="UP000186905">
    <property type="component" value="Unassembled WGS sequence"/>
</dbReference>
<keyword evidence="9" id="KW-0460">Magnesium</keyword>
<dbReference type="AlphaFoldDB" id="A0A1Q9GSE9"/>
<dbReference type="OrthoDB" id="9803913at2"/>
<evidence type="ECO:0000256" key="10">
    <source>
        <dbReference type="ARBA" id="ARBA00023211"/>
    </source>
</evidence>